<gene>
    <name evidence="1" type="ORF">RFULGI_LOCUS2690</name>
</gene>
<dbReference type="AlphaFoldDB" id="A0A9N8ZTP8"/>
<name>A0A9N8ZTP8_9GLOM</name>
<protein>
    <submittedName>
        <fullName evidence="1">19983_t:CDS:1</fullName>
    </submittedName>
</protein>
<sequence length="57" mass="6598">MTGMLGMLRHDLHQGLPEMFFEQNQEDVVEDGSTIDSQRPTNNTNIDWSVDDILFQM</sequence>
<keyword evidence="2" id="KW-1185">Reference proteome</keyword>
<comment type="caution">
    <text evidence="1">The sequence shown here is derived from an EMBL/GenBank/DDBJ whole genome shotgun (WGS) entry which is preliminary data.</text>
</comment>
<reference evidence="1" key="1">
    <citation type="submission" date="2021-06" db="EMBL/GenBank/DDBJ databases">
        <authorList>
            <person name="Kallberg Y."/>
            <person name="Tangrot J."/>
            <person name="Rosling A."/>
        </authorList>
    </citation>
    <scope>NUCLEOTIDE SEQUENCE</scope>
    <source>
        <strain evidence="1">IN212</strain>
    </source>
</reference>
<evidence type="ECO:0000313" key="1">
    <source>
        <dbReference type="EMBL" id="CAG8506522.1"/>
    </source>
</evidence>
<organism evidence="1 2">
    <name type="scientific">Racocetra fulgida</name>
    <dbReference type="NCBI Taxonomy" id="60492"/>
    <lineage>
        <taxon>Eukaryota</taxon>
        <taxon>Fungi</taxon>
        <taxon>Fungi incertae sedis</taxon>
        <taxon>Mucoromycota</taxon>
        <taxon>Glomeromycotina</taxon>
        <taxon>Glomeromycetes</taxon>
        <taxon>Diversisporales</taxon>
        <taxon>Gigasporaceae</taxon>
        <taxon>Racocetra</taxon>
    </lineage>
</organism>
<dbReference type="Proteomes" id="UP000789396">
    <property type="component" value="Unassembled WGS sequence"/>
</dbReference>
<proteinExistence type="predicted"/>
<accession>A0A9N8ZTP8</accession>
<dbReference type="EMBL" id="CAJVPZ010002112">
    <property type="protein sequence ID" value="CAG8506522.1"/>
    <property type="molecule type" value="Genomic_DNA"/>
</dbReference>
<evidence type="ECO:0000313" key="2">
    <source>
        <dbReference type="Proteomes" id="UP000789396"/>
    </source>
</evidence>